<reference evidence="2" key="1">
    <citation type="submission" date="2021-01" db="EMBL/GenBank/DDBJ databases">
        <authorList>
            <person name="Corre E."/>
            <person name="Pelletier E."/>
            <person name="Niang G."/>
            <person name="Scheremetjew M."/>
            <person name="Finn R."/>
            <person name="Kale V."/>
            <person name="Holt S."/>
            <person name="Cochrane G."/>
            <person name="Meng A."/>
            <person name="Brown T."/>
            <person name="Cohen L."/>
        </authorList>
    </citation>
    <scope>NUCLEOTIDE SEQUENCE</scope>
    <source>
        <strain evidence="2">CCMP826</strain>
    </source>
</reference>
<accession>A0A7S2MIP0</accession>
<feature type="region of interest" description="Disordered" evidence="1">
    <location>
        <begin position="1"/>
        <end position="20"/>
    </location>
</feature>
<name>A0A7S2MIP0_9STRA</name>
<evidence type="ECO:0000256" key="1">
    <source>
        <dbReference type="SAM" id="MobiDB-lite"/>
    </source>
</evidence>
<gene>
    <name evidence="2" type="ORF">HTAM1171_LOCUS4487</name>
</gene>
<proteinExistence type="predicted"/>
<protein>
    <submittedName>
        <fullName evidence="2">Uncharacterized protein</fullName>
    </submittedName>
</protein>
<organism evidence="2">
    <name type="scientific">Helicotheca tamesis</name>
    <dbReference type="NCBI Taxonomy" id="374047"/>
    <lineage>
        <taxon>Eukaryota</taxon>
        <taxon>Sar</taxon>
        <taxon>Stramenopiles</taxon>
        <taxon>Ochrophyta</taxon>
        <taxon>Bacillariophyta</taxon>
        <taxon>Mediophyceae</taxon>
        <taxon>Lithodesmiophycidae</taxon>
        <taxon>Lithodesmiales</taxon>
        <taxon>Lithodesmiaceae</taxon>
        <taxon>Helicotheca</taxon>
    </lineage>
</organism>
<dbReference type="EMBL" id="HBGV01007365">
    <property type="protein sequence ID" value="CAD9485258.1"/>
    <property type="molecule type" value="Transcribed_RNA"/>
</dbReference>
<dbReference type="AlphaFoldDB" id="A0A7S2MIP0"/>
<evidence type="ECO:0000313" key="2">
    <source>
        <dbReference type="EMBL" id="CAD9485258.1"/>
    </source>
</evidence>
<sequence length="224" mass="25211">MACATQRPMQIGAHDHQMGTPRHLDEVRNFPLSPPPPPGGYDPCEIAECGFPEFIPLHRGRTNHFPIQCILDEGLPQTRQKTIQPPKVDLSELQKNPKAWKLQLPNLEKPPSITKKSTLHIRPRKGLPASKNGASDPMELMKAFVKKNYAHKTGNQTAKREEKVADRPHELTEVFVKKSVPKAVQHAEVRSKLGEHLNIGRTIQLDSSERKKRQVRRSYAALGA</sequence>